<accession>A0A077LZ77</accession>
<proteinExistence type="predicted"/>
<sequence>MGEKGLALHHMDLIPREILVGALKLLHVLTAVPVRVMPVGMTLVPQVFAHSLLLTQ</sequence>
<dbReference type="AlphaFoldDB" id="A0A077LZ77"/>
<protein>
    <submittedName>
        <fullName evidence="1">Uncharacterized protein</fullName>
    </submittedName>
</protein>
<evidence type="ECO:0000313" key="1">
    <source>
        <dbReference type="EMBL" id="CCH79198.1"/>
    </source>
</evidence>
<evidence type="ECO:0000313" key="2">
    <source>
        <dbReference type="Proteomes" id="UP000035721"/>
    </source>
</evidence>
<organism evidence="1 2">
    <name type="scientific">Nostocoides japonicum T1-X7</name>
    <dbReference type="NCBI Taxonomy" id="1194083"/>
    <lineage>
        <taxon>Bacteria</taxon>
        <taxon>Bacillati</taxon>
        <taxon>Actinomycetota</taxon>
        <taxon>Actinomycetes</taxon>
        <taxon>Micrococcales</taxon>
        <taxon>Intrasporangiaceae</taxon>
        <taxon>Nostocoides</taxon>
    </lineage>
</organism>
<gene>
    <name evidence="1" type="ORF">BN12_4060008</name>
</gene>
<dbReference type="Proteomes" id="UP000035721">
    <property type="component" value="Unassembled WGS sequence"/>
</dbReference>
<comment type="caution">
    <text evidence="1">The sequence shown here is derived from an EMBL/GenBank/DDBJ whole genome shotgun (WGS) entry which is preliminary data.</text>
</comment>
<keyword evidence="2" id="KW-1185">Reference proteome</keyword>
<dbReference type="EMBL" id="CAJB01000342">
    <property type="protein sequence ID" value="CCH79198.1"/>
    <property type="molecule type" value="Genomic_DNA"/>
</dbReference>
<reference evidence="1 2" key="1">
    <citation type="journal article" date="2013" name="ISME J.">
        <title>A metabolic model for members of the genus Tetrasphaera involved in enhanced biological phosphorus removal.</title>
        <authorList>
            <person name="Kristiansen R."/>
            <person name="Nguyen H.T.T."/>
            <person name="Saunders A.M."/>
            <person name="Nielsen J.L."/>
            <person name="Wimmer R."/>
            <person name="Le V.Q."/>
            <person name="McIlroy S.J."/>
            <person name="Petrovski S."/>
            <person name="Seviour R.J."/>
            <person name="Calteau A."/>
            <person name="Nielsen K.L."/>
            <person name="Nielsen P.H."/>
        </authorList>
    </citation>
    <scope>NUCLEOTIDE SEQUENCE [LARGE SCALE GENOMIC DNA]</scope>
    <source>
        <strain evidence="1 2">T1-X7</strain>
    </source>
</reference>
<name>A0A077LZ77_9MICO</name>